<reference evidence="9" key="1">
    <citation type="journal article" date="2020" name="mSystems">
        <title>Genome- and Community-Level Interaction Insights into Carbon Utilization and Element Cycling Functions of Hydrothermarchaeota in Hydrothermal Sediment.</title>
        <authorList>
            <person name="Zhou Z."/>
            <person name="Liu Y."/>
            <person name="Xu W."/>
            <person name="Pan J."/>
            <person name="Luo Z.H."/>
            <person name="Li M."/>
        </authorList>
    </citation>
    <scope>NUCLEOTIDE SEQUENCE [LARGE SCALE GENOMIC DNA]</scope>
    <source>
        <strain evidence="9">HyVt-102</strain>
    </source>
</reference>
<keyword evidence="5" id="KW-0560">Oxidoreductase</keyword>
<gene>
    <name evidence="9" type="ORF">ENF18_04165</name>
</gene>
<dbReference type="PRINTS" id="PR00368">
    <property type="entry name" value="FADPNR"/>
</dbReference>
<keyword evidence="6" id="KW-0676">Redox-active center</keyword>
<evidence type="ECO:0000256" key="6">
    <source>
        <dbReference type="ARBA" id="ARBA00023284"/>
    </source>
</evidence>
<sequence>LVALSDEQIKKKGIEFHRYHRVIEIKPHRKQVVVRDTKERETRIEHFDRLVVASGAETVKISNIQGENIFYLRTLEDAQNLKDFIKHNSPRNAVVVGGGYIGMEMADAFNTIGMNVTLIEKLPRILPQFDRDMAENARKKLEEAGITVRTGETVQGIDGKILYTDKGRIDFNLALVSIGIKPRTELVQSARIETGSTGGIKVDSRMKTNQFSVYGAGDCIQVKHIVSGRDVYIPLGTTANKTGKVAGDNAAGGELVFSGISGTGIFRTRWFDMAVTGLTETQADLLGIKVKSVTISSLNKAHYMPESDKIVVKVVFKENGELVGAQLMGRGVERVNIFATAIKGKMNLMDMAGIDLAYSPPFAPVWDPVLIAVNQALKEVK</sequence>
<evidence type="ECO:0000256" key="2">
    <source>
        <dbReference type="ARBA" id="ARBA00009130"/>
    </source>
</evidence>
<proteinExistence type="inferred from homology"/>
<dbReference type="GO" id="GO:0016491">
    <property type="term" value="F:oxidoreductase activity"/>
    <property type="evidence" value="ECO:0007669"/>
    <property type="project" value="UniProtKB-KW"/>
</dbReference>
<dbReference type="SUPFAM" id="SSF55424">
    <property type="entry name" value="FAD/NAD-linked reductases, dimerisation (C-terminal) domain"/>
    <property type="match status" value="1"/>
</dbReference>
<comment type="cofactor">
    <cofactor evidence="1">
        <name>FAD</name>
        <dbReference type="ChEBI" id="CHEBI:57692"/>
    </cofactor>
</comment>
<dbReference type="SUPFAM" id="SSF51905">
    <property type="entry name" value="FAD/NAD(P)-binding domain"/>
    <property type="match status" value="2"/>
</dbReference>
<dbReference type="EMBL" id="DQWE01000198">
    <property type="protein sequence ID" value="HDI82968.1"/>
    <property type="molecule type" value="Genomic_DNA"/>
</dbReference>
<dbReference type="PANTHER" id="PTHR43429:SF1">
    <property type="entry name" value="NAD(P)H SULFUR OXIDOREDUCTASE (COA-DEPENDENT)"/>
    <property type="match status" value="1"/>
</dbReference>
<dbReference type="PRINTS" id="PR00411">
    <property type="entry name" value="PNDRDTASEI"/>
</dbReference>
<dbReference type="InterPro" id="IPR036188">
    <property type="entry name" value="FAD/NAD-bd_sf"/>
</dbReference>
<dbReference type="AlphaFoldDB" id="A0A7C0VCE8"/>
<dbReference type="PANTHER" id="PTHR43429">
    <property type="entry name" value="PYRIDINE NUCLEOTIDE-DISULFIDE OXIDOREDUCTASE DOMAIN-CONTAINING"/>
    <property type="match status" value="1"/>
</dbReference>
<feature type="domain" description="FAD/NAD(P)-binding" evidence="8">
    <location>
        <begin position="12"/>
        <end position="224"/>
    </location>
</feature>
<evidence type="ECO:0008006" key="10">
    <source>
        <dbReference type="Google" id="ProtNLM"/>
    </source>
</evidence>
<dbReference type="Pfam" id="PF02852">
    <property type="entry name" value="Pyr_redox_dim"/>
    <property type="match status" value="1"/>
</dbReference>
<evidence type="ECO:0000256" key="3">
    <source>
        <dbReference type="ARBA" id="ARBA00022630"/>
    </source>
</evidence>
<evidence type="ECO:0000256" key="5">
    <source>
        <dbReference type="ARBA" id="ARBA00023002"/>
    </source>
</evidence>
<comment type="similarity">
    <text evidence="2">Belongs to the class-III pyridine nucleotide-disulfide oxidoreductase family.</text>
</comment>
<feature type="non-terminal residue" evidence="9">
    <location>
        <position position="1"/>
    </location>
</feature>
<evidence type="ECO:0000259" key="8">
    <source>
        <dbReference type="Pfam" id="PF07992"/>
    </source>
</evidence>
<evidence type="ECO:0000259" key="7">
    <source>
        <dbReference type="Pfam" id="PF02852"/>
    </source>
</evidence>
<evidence type="ECO:0000256" key="4">
    <source>
        <dbReference type="ARBA" id="ARBA00022827"/>
    </source>
</evidence>
<evidence type="ECO:0000313" key="9">
    <source>
        <dbReference type="EMBL" id="HDI82968.1"/>
    </source>
</evidence>
<dbReference type="InterPro" id="IPR023753">
    <property type="entry name" value="FAD/NAD-binding_dom"/>
</dbReference>
<evidence type="ECO:0000256" key="1">
    <source>
        <dbReference type="ARBA" id="ARBA00001974"/>
    </source>
</evidence>
<organism evidence="9">
    <name type="scientific">candidate division WOR-3 bacterium</name>
    <dbReference type="NCBI Taxonomy" id="2052148"/>
    <lineage>
        <taxon>Bacteria</taxon>
        <taxon>Bacteria division WOR-3</taxon>
    </lineage>
</organism>
<dbReference type="Gene3D" id="3.50.50.60">
    <property type="entry name" value="FAD/NAD(P)-binding domain"/>
    <property type="match status" value="2"/>
</dbReference>
<dbReference type="InterPro" id="IPR050260">
    <property type="entry name" value="FAD-bd_OxRdtase"/>
</dbReference>
<protein>
    <recommendedName>
        <fullName evidence="10">NADH oxidase</fullName>
    </recommendedName>
</protein>
<keyword evidence="3" id="KW-0285">Flavoprotein</keyword>
<dbReference type="InterPro" id="IPR004099">
    <property type="entry name" value="Pyr_nucl-diS_OxRdtase_dimer"/>
</dbReference>
<feature type="domain" description="Pyridine nucleotide-disulphide oxidoreductase dimerisation" evidence="7">
    <location>
        <begin position="272"/>
        <end position="364"/>
    </location>
</feature>
<dbReference type="InterPro" id="IPR016156">
    <property type="entry name" value="FAD/NAD-linked_Rdtase_dimer_sf"/>
</dbReference>
<dbReference type="Pfam" id="PF07992">
    <property type="entry name" value="Pyr_redox_2"/>
    <property type="match status" value="1"/>
</dbReference>
<name>A0A7C0VCE8_UNCW3</name>
<comment type="caution">
    <text evidence="9">The sequence shown here is derived from an EMBL/GenBank/DDBJ whole genome shotgun (WGS) entry which is preliminary data.</text>
</comment>
<dbReference type="Proteomes" id="UP000885847">
    <property type="component" value="Unassembled WGS sequence"/>
</dbReference>
<dbReference type="Gene3D" id="3.30.390.30">
    <property type="match status" value="1"/>
</dbReference>
<accession>A0A7C0VCE8</accession>
<keyword evidence="4" id="KW-0274">FAD</keyword>